<proteinExistence type="predicted"/>
<keyword evidence="3" id="KW-1185">Reference proteome</keyword>
<name>A0A9Q5I0D7_SANBA</name>
<feature type="compositionally biased region" description="Low complexity" evidence="1">
    <location>
        <begin position="115"/>
        <end position="128"/>
    </location>
</feature>
<reference evidence="2" key="1">
    <citation type="submission" date="2016-06" db="EMBL/GenBank/DDBJ databases">
        <title>Draft Genome sequence of the fungus Inonotus baumii.</title>
        <authorList>
            <person name="Zhu H."/>
            <person name="Lin W."/>
        </authorList>
    </citation>
    <scope>NUCLEOTIDE SEQUENCE</scope>
    <source>
        <strain evidence="2">821</strain>
    </source>
</reference>
<feature type="compositionally biased region" description="Low complexity" evidence="1">
    <location>
        <begin position="156"/>
        <end position="166"/>
    </location>
</feature>
<evidence type="ECO:0000313" key="3">
    <source>
        <dbReference type="Proteomes" id="UP000757232"/>
    </source>
</evidence>
<organism evidence="2 3">
    <name type="scientific">Sanghuangporus baumii</name>
    <name type="common">Phellinus baumii</name>
    <dbReference type="NCBI Taxonomy" id="108892"/>
    <lineage>
        <taxon>Eukaryota</taxon>
        <taxon>Fungi</taxon>
        <taxon>Dikarya</taxon>
        <taxon>Basidiomycota</taxon>
        <taxon>Agaricomycotina</taxon>
        <taxon>Agaricomycetes</taxon>
        <taxon>Hymenochaetales</taxon>
        <taxon>Hymenochaetaceae</taxon>
        <taxon>Sanghuangporus</taxon>
    </lineage>
</organism>
<accession>A0A9Q5I0D7</accession>
<feature type="region of interest" description="Disordered" evidence="1">
    <location>
        <begin position="205"/>
        <end position="293"/>
    </location>
</feature>
<comment type="caution">
    <text evidence="2">The sequence shown here is derived from an EMBL/GenBank/DDBJ whole genome shotgun (WGS) entry which is preliminary data.</text>
</comment>
<gene>
    <name evidence="2" type="ORF">A7U60_g3664</name>
</gene>
<feature type="region of interest" description="Disordered" evidence="1">
    <location>
        <begin position="74"/>
        <end position="166"/>
    </location>
</feature>
<feature type="compositionally biased region" description="Low complexity" evidence="1">
    <location>
        <begin position="81"/>
        <end position="100"/>
    </location>
</feature>
<evidence type="ECO:0000256" key="1">
    <source>
        <dbReference type="SAM" id="MobiDB-lite"/>
    </source>
</evidence>
<dbReference type="EMBL" id="LNZH02000163">
    <property type="protein sequence ID" value="OCB89180.1"/>
    <property type="molecule type" value="Genomic_DNA"/>
</dbReference>
<dbReference type="Proteomes" id="UP000757232">
    <property type="component" value="Unassembled WGS sequence"/>
</dbReference>
<sequence>MLTNGSLTGHYQQLPRRLRLFSNATFANFQPERDSPSLWSLRFLPSQRVLFLWVQIPPYPRSFTKYELMYASQNPQNTDDSSAVTASSSSGSYSTSAGSGAIPGGITGSGSMTNSASAFMPTSTSSSSHEGAEDGGHGHGHHHKGCRKKGHDLHQSQSGSYGSSSMGAGGSIGSYGGMSMSTGPSASSLAGSVGLSGGYPTASASAGEYGSDNPDDDMCKGDEYGGGSGTSEPIGSATSQPVPVTGSLSTGAASASGLASSGASPSGSSYPSNSQSSGSSTTSGAGTQSSESY</sequence>
<dbReference type="AlphaFoldDB" id="A0A9Q5I0D7"/>
<feature type="compositionally biased region" description="Polar residues" evidence="1">
    <location>
        <begin position="230"/>
        <end position="242"/>
    </location>
</feature>
<feature type="compositionally biased region" description="Low complexity" evidence="1">
    <location>
        <begin position="245"/>
        <end position="293"/>
    </location>
</feature>
<protein>
    <submittedName>
        <fullName evidence="2">Uncharacterized protein</fullName>
    </submittedName>
</protein>
<evidence type="ECO:0000313" key="2">
    <source>
        <dbReference type="EMBL" id="OCB89180.1"/>
    </source>
</evidence>
<feature type="compositionally biased region" description="Basic residues" evidence="1">
    <location>
        <begin position="138"/>
        <end position="151"/>
    </location>
</feature>